<dbReference type="InterPro" id="IPR024036">
    <property type="entry name" value="tRNA-dHydroUridine_Synthase_C"/>
</dbReference>
<dbReference type="Pfam" id="PF01207">
    <property type="entry name" value="Dus"/>
    <property type="match status" value="1"/>
</dbReference>
<feature type="compositionally biased region" description="Low complexity" evidence="13">
    <location>
        <begin position="341"/>
        <end position="353"/>
    </location>
</feature>
<evidence type="ECO:0000259" key="14">
    <source>
        <dbReference type="Pfam" id="PF01207"/>
    </source>
</evidence>
<organism evidence="15 16">
    <name type="scientific">Microbacterium ureisolvens</name>
    <dbReference type="NCBI Taxonomy" id="2781186"/>
    <lineage>
        <taxon>Bacteria</taxon>
        <taxon>Bacillati</taxon>
        <taxon>Actinomycetota</taxon>
        <taxon>Actinomycetes</taxon>
        <taxon>Micrococcales</taxon>
        <taxon>Microbacteriaceae</taxon>
        <taxon>Microbacterium</taxon>
    </lineage>
</organism>
<comment type="catalytic activity">
    <reaction evidence="11">
        <text>a 5,6-dihydrouridine in tRNA + NAD(+) = a uridine in tRNA + NADH + H(+)</text>
        <dbReference type="Rhea" id="RHEA:54452"/>
        <dbReference type="Rhea" id="RHEA-COMP:13339"/>
        <dbReference type="Rhea" id="RHEA-COMP:13887"/>
        <dbReference type="ChEBI" id="CHEBI:15378"/>
        <dbReference type="ChEBI" id="CHEBI:57540"/>
        <dbReference type="ChEBI" id="CHEBI:57945"/>
        <dbReference type="ChEBI" id="CHEBI:65315"/>
        <dbReference type="ChEBI" id="CHEBI:74443"/>
    </reaction>
</comment>
<dbReference type="PANTHER" id="PTHR45846">
    <property type="entry name" value="TRNA-DIHYDROURIDINE(47) SYNTHASE [NAD(P)(+)]-LIKE"/>
    <property type="match status" value="1"/>
</dbReference>
<dbReference type="Proteomes" id="UP000777440">
    <property type="component" value="Unassembled WGS sequence"/>
</dbReference>
<evidence type="ECO:0000256" key="4">
    <source>
        <dbReference type="ARBA" id="ARBA00022630"/>
    </source>
</evidence>
<feature type="domain" description="DUS-like FMN-binding" evidence="14">
    <location>
        <begin position="24"/>
        <end position="330"/>
    </location>
</feature>
<evidence type="ECO:0000256" key="1">
    <source>
        <dbReference type="ARBA" id="ARBA00001917"/>
    </source>
</evidence>
<evidence type="ECO:0000256" key="13">
    <source>
        <dbReference type="SAM" id="MobiDB-lite"/>
    </source>
</evidence>
<evidence type="ECO:0000256" key="12">
    <source>
        <dbReference type="PIRNR" id="PIRNR006621"/>
    </source>
</evidence>
<dbReference type="EC" id="1.3.1.-" evidence="12"/>
<evidence type="ECO:0000256" key="7">
    <source>
        <dbReference type="ARBA" id="ARBA00022857"/>
    </source>
</evidence>
<dbReference type="InterPro" id="IPR001269">
    <property type="entry name" value="DUS_fam"/>
</dbReference>
<keyword evidence="8" id="KW-0694">RNA-binding</keyword>
<evidence type="ECO:0000256" key="2">
    <source>
        <dbReference type="ARBA" id="ARBA00002790"/>
    </source>
</evidence>
<keyword evidence="4 12" id="KW-0285">Flavoprotein</keyword>
<evidence type="ECO:0000256" key="8">
    <source>
        <dbReference type="ARBA" id="ARBA00022884"/>
    </source>
</evidence>
<evidence type="ECO:0000313" key="15">
    <source>
        <dbReference type="EMBL" id="MBW9108536.1"/>
    </source>
</evidence>
<comment type="caution">
    <text evidence="15">The sequence shown here is derived from an EMBL/GenBank/DDBJ whole genome shotgun (WGS) entry which is preliminary data.</text>
</comment>
<accession>A0ABS7HT59</accession>
<dbReference type="InterPro" id="IPR013785">
    <property type="entry name" value="Aldolase_TIM"/>
</dbReference>
<evidence type="ECO:0000256" key="9">
    <source>
        <dbReference type="ARBA" id="ARBA00023002"/>
    </source>
</evidence>
<dbReference type="EMBL" id="JAEUAX010000001">
    <property type="protein sequence ID" value="MBW9108536.1"/>
    <property type="molecule type" value="Genomic_DNA"/>
</dbReference>
<proteinExistence type="inferred from homology"/>
<evidence type="ECO:0000256" key="10">
    <source>
        <dbReference type="ARBA" id="ARBA00048205"/>
    </source>
</evidence>
<dbReference type="PIRSF" id="PIRSF006621">
    <property type="entry name" value="Dus"/>
    <property type="match status" value="1"/>
</dbReference>
<gene>
    <name evidence="15" type="primary">dusB</name>
    <name evidence="15" type="ORF">JNB61_01985</name>
</gene>
<comment type="function">
    <text evidence="2 12">Catalyzes the synthesis of 5,6-dihydrouridine (D), a modified base found in the D-loop of most tRNAs, via the reduction of the C5-C6 double bond in target uridines.</text>
</comment>
<dbReference type="PROSITE" id="PS01136">
    <property type="entry name" value="UPF0034"/>
    <property type="match status" value="1"/>
</dbReference>
<sequence length="388" mass="41348">MTTALAPAPTLRIGPIELDAPVVLAPMAGITNTAFRRLCREYGAGLYVSEMITTRALVERNATTMRLITHHESETPRSIQLYGVDPATTEAAVRLLVEEDRADHIDLNFGCPVPKVTRKGGGAALPWKLGLFRDIVERAARAAGDIPLTVKMRKGIDADHLTYLDAGRIAEDAGVAAVALHARTASEFYSGEADWSAIAKLKEAVTGVPVLGNGDIWSAGDAVRMMEETGCDGVVVGRGCLGRPWLFGDLARALGGPGAAPAEPVDATLGFVSQAFRRHAELLVEFFEDEDRGCRDIRKHVAWYFKGYPVGGELRASLATASSLAEIDDLLATLDADAPYPGAAAEGQRGRAGTPKRPALPDRWLESRELTAEATTAIAEAELDHSGG</sequence>
<dbReference type="InterPro" id="IPR018517">
    <property type="entry name" value="tRNA_hU_synthase_CS"/>
</dbReference>
<evidence type="ECO:0000313" key="16">
    <source>
        <dbReference type="Proteomes" id="UP000777440"/>
    </source>
</evidence>
<evidence type="ECO:0000256" key="3">
    <source>
        <dbReference type="ARBA" id="ARBA00022555"/>
    </source>
</evidence>
<evidence type="ECO:0000256" key="6">
    <source>
        <dbReference type="ARBA" id="ARBA00022694"/>
    </source>
</evidence>
<protein>
    <recommendedName>
        <fullName evidence="12">tRNA-dihydrouridine synthase</fullName>
        <ecNumber evidence="12">1.3.1.-</ecNumber>
    </recommendedName>
</protein>
<comment type="similarity">
    <text evidence="12">Belongs to the dus family.</text>
</comment>
<keyword evidence="16" id="KW-1185">Reference proteome</keyword>
<keyword evidence="7" id="KW-0521">NADP</keyword>
<comment type="catalytic activity">
    <reaction evidence="10">
        <text>a 5,6-dihydrouridine in tRNA + NADP(+) = a uridine in tRNA + NADPH + H(+)</text>
        <dbReference type="Rhea" id="RHEA:23624"/>
        <dbReference type="Rhea" id="RHEA-COMP:13339"/>
        <dbReference type="Rhea" id="RHEA-COMP:13887"/>
        <dbReference type="ChEBI" id="CHEBI:15378"/>
        <dbReference type="ChEBI" id="CHEBI:57783"/>
        <dbReference type="ChEBI" id="CHEBI:58349"/>
        <dbReference type="ChEBI" id="CHEBI:65315"/>
        <dbReference type="ChEBI" id="CHEBI:74443"/>
    </reaction>
</comment>
<feature type="region of interest" description="Disordered" evidence="13">
    <location>
        <begin position="341"/>
        <end position="361"/>
    </location>
</feature>
<evidence type="ECO:0000256" key="11">
    <source>
        <dbReference type="ARBA" id="ARBA00048802"/>
    </source>
</evidence>
<dbReference type="PANTHER" id="PTHR45846:SF1">
    <property type="entry name" value="TRNA-DIHYDROURIDINE(47) SYNTHASE [NAD(P)(+)]-LIKE"/>
    <property type="match status" value="1"/>
</dbReference>
<keyword evidence="6 12" id="KW-0819">tRNA processing</keyword>
<dbReference type="Gene3D" id="3.20.20.70">
    <property type="entry name" value="Aldolase class I"/>
    <property type="match status" value="1"/>
</dbReference>
<keyword evidence="3" id="KW-0820">tRNA-binding</keyword>
<keyword evidence="9 12" id="KW-0560">Oxidoreductase</keyword>
<dbReference type="InterPro" id="IPR035587">
    <property type="entry name" value="DUS-like_FMN-bd"/>
</dbReference>
<keyword evidence="5 12" id="KW-0288">FMN</keyword>
<dbReference type="NCBIfam" id="TIGR00737">
    <property type="entry name" value="nifR3_yhdG"/>
    <property type="match status" value="1"/>
</dbReference>
<reference evidence="15 16" key="1">
    <citation type="journal article" date="2021" name="MBio">
        <title>Poor Competitiveness of Bradyrhizobium in Pigeon Pea Root Colonization in Indian Soils.</title>
        <authorList>
            <person name="Chalasani D."/>
            <person name="Basu A."/>
            <person name="Pullabhotla S.V.S.R.N."/>
            <person name="Jorrin B."/>
            <person name="Neal A.L."/>
            <person name="Poole P.S."/>
            <person name="Podile A.R."/>
            <person name="Tkacz A."/>
        </authorList>
    </citation>
    <scope>NUCLEOTIDE SEQUENCE [LARGE SCALE GENOMIC DNA]</scope>
    <source>
        <strain evidence="15 16">HU12</strain>
    </source>
</reference>
<dbReference type="CDD" id="cd02801">
    <property type="entry name" value="DUS_like_FMN"/>
    <property type="match status" value="1"/>
</dbReference>
<comment type="cofactor">
    <cofactor evidence="1 12">
        <name>FMN</name>
        <dbReference type="ChEBI" id="CHEBI:58210"/>
    </cofactor>
</comment>
<name>A0ABS7HT59_9MICO</name>
<dbReference type="InterPro" id="IPR004652">
    <property type="entry name" value="DusB-like"/>
</dbReference>
<dbReference type="SUPFAM" id="SSF51395">
    <property type="entry name" value="FMN-linked oxidoreductases"/>
    <property type="match status" value="1"/>
</dbReference>
<dbReference type="Gene3D" id="1.10.1200.80">
    <property type="entry name" value="Putative flavin oxidoreducatase, domain 2"/>
    <property type="match status" value="1"/>
</dbReference>
<evidence type="ECO:0000256" key="5">
    <source>
        <dbReference type="ARBA" id="ARBA00022643"/>
    </source>
</evidence>